<accession>A0A101IJ95</accession>
<dbReference type="PRINTS" id="PR00340">
    <property type="entry name" value="PIIGLNB"/>
</dbReference>
<dbReference type="Gene3D" id="3.30.70.120">
    <property type="match status" value="1"/>
</dbReference>
<sequence>MMSEHAGSERKRERQVRRSAMMKVEGVIRPERLDQVKKALEEKGFVGMTVSEVTGRGEQKGIKLQFRGRTMDVDLLPKVRIELIVKDEVVDELIETISAAARTGKPGDGRIFVIPVARSIRVRTGEEVF</sequence>
<dbReference type="GO" id="GO:0006808">
    <property type="term" value="P:regulation of nitrogen utilization"/>
    <property type="evidence" value="ECO:0007669"/>
    <property type="project" value="InterPro"/>
</dbReference>
<dbReference type="InterPro" id="IPR017918">
    <property type="entry name" value="N-reg_PII_CS"/>
</dbReference>
<evidence type="ECO:0000313" key="3">
    <source>
        <dbReference type="EMBL" id="KUK43791.1"/>
    </source>
</evidence>
<gene>
    <name evidence="3" type="ORF">XD72_1814</name>
    <name evidence="4" type="ORF">XE07_1324</name>
</gene>
<feature type="compositionally biased region" description="Basic and acidic residues" evidence="2">
    <location>
        <begin position="1"/>
        <end position="12"/>
    </location>
</feature>
<organism evidence="4 5">
    <name type="scientific">Methanothrix harundinacea</name>
    <dbReference type="NCBI Taxonomy" id="301375"/>
    <lineage>
        <taxon>Archaea</taxon>
        <taxon>Methanobacteriati</taxon>
        <taxon>Methanobacteriota</taxon>
        <taxon>Stenosarchaea group</taxon>
        <taxon>Methanomicrobia</taxon>
        <taxon>Methanotrichales</taxon>
        <taxon>Methanotrichaceae</taxon>
        <taxon>Methanothrix</taxon>
    </lineage>
</organism>
<comment type="similarity">
    <text evidence="1">Belongs to the P(II) protein family.</text>
</comment>
<dbReference type="AlphaFoldDB" id="A0A101IJ95"/>
<dbReference type="SUPFAM" id="SSF54913">
    <property type="entry name" value="GlnB-like"/>
    <property type="match status" value="1"/>
</dbReference>
<dbReference type="PATRIC" id="fig|301375.6.peg.270"/>
<dbReference type="Proteomes" id="UP000057043">
    <property type="component" value="Unassembled WGS sequence"/>
</dbReference>
<dbReference type="EMBL" id="LGFT01000047">
    <property type="protein sequence ID" value="KUK43791.1"/>
    <property type="molecule type" value="Genomic_DNA"/>
</dbReference>
<dbReference type="GO" id="GO:0005829">
    <property type="term" value="C:cytosol"/>
    <property type="evidence" value="ECO:0007669"/>
    <property type="project" value="TreeGrafter"/>
</dbReference>
<evidence type="ECO:0000256" key="1">
    <source>
        <dbReference type="RuleBase" id="RU003936"/>
    </source>
</evidence>
<feature type="region of interest" description="Disordered" evidence="2">
    <location>
        <begin position="1"/>
        <end position="21"/>
    </location>
</feature>
<protein>
    <submittedName>
        <fullName evidence="4">Nitrogen regulatory protein P-II</fullName>
    </submittedName>
</protein>
<dbReference type="Pfam" id="PF00543">
    <property type="entry name" value="P-II"/>
    <property type="match status" value="1"/>
</dbReference>
<dbReference type="PANTHER" id="PTHR30115">
    <property type="entry name" value="NITROGEN REGULATORY PROTEIN P-II"/>
    <property type="match status" value="1"/>
</dbReference>
<comment type="caution">
    <text evidence="4">The sequence shown here is derived from an EMBL/GenBank/DDBJ whole genome shotgun (WGS) entry which is preliminary data.</text>
</comment>
<name>A0A101IJ95_9EURY</name>
<dbReference type="InterPro" id="IPR002187">
    <property type="entry name" value="N-reg_PII"/>
</dbReference>
<dbReference type="Proteomes" id="UP000053961">
    <property type="component" value="Unassembled WGS sequence"/>
</dbReference>
<dbReference type="PROSITE" id="PS51343">
    <property type="entry name" value="PII_GLNB_DOM"/>
    <property type="match status" value="1"/>
</dbReference>
<dbReference type="GO" id="GO:0030234">
    <property type="term" value="F:enzyme regulator activity"/>
    <property type="evidence" value="ECO:0007669"/>
    <property type="project" value="InterPro"/>
</dbReference>
<dbReference type="PANTHER" id="PTHR30115:SF11">
    <property type="entry name" value="NITROGEN REGULATORY PROTEIN P-II HOMOLOG"/>
    <property type="match status" value="1"/>
</dbReference>
<reference evidence="4" key="1">
    <citation type="journal article" date="2015" name="MBio">
        <title>Genome-resolved metagenomic analysis reveals roles for candidate phyla and other microbial community members in biogeochemical transformations in oil reservoirs.</title>
        <authorList>
            <person name="Hu P."/>
            <person name="Tom L."/>
            <person name="Singh A."/>
            <person name="Thomas B.C."/>
            <person name="Baker B.J."/>
            <person name="Piceno Y.M."/>
            <person name="Andersen G.L."/>
            <person name="Banfield J.F."/>
        </authorList>
    </citation>
    <scope>NUCLEOTIDE SEQUENCE [LARGE SCALE GENOMIC DNA]</scope>
    <source>
        <strain evidence="4">56_747</strain>
    </source>
</reference>
<dbReference type="SMART" id="SM00938">
    <property type="entry name" value="P-II"/>
    <property type="match status" value="1"/>
</dbReference>
<evidence type="ECO:0000313" key="4">
    <source>
        <dbReference type="EMBL" id="KUK96138.1"/>
    </source>
</evidence>
<evidence type="ECO:0000256" key="2">
    <source>
        <dbReference type="SAM" id="MobiDB-lite"/>
    </source>
</evidence>
<dbReference type="EMBL" id="LGHB01000019">
    <property type="protein sequence ID" value="KUK96138.1"/>
    <property type="molecule type" value="Genomic_DNA"/>
</dbReference>
<dbReference type="InterPro" id="IPR015867">
    <property type="entry name" value="N-reg_PII/ATP_PRibTrfase_C"/>
</dbReference>
<proteinExistence type="inferred from homology"/>
<evidence type="ECO:0000313" key="6">
    <source>
        <dbReference type="Proteomes" id="UP000057043"/>
    </source>
</evidence>
<reference evidence="5 6" key="2">
    <citation type="journal article" date="2015" name="MBio">
        <title>Genome-Resolved Metagenomic Analysis Reveals Roles for Candidate Phyla and Other Microbial Community Members in Biogeochemical Transformations in Oil Reservoirs.</title>
        <authorList>
            <person name="Hu P."/>
            <person name="Tom L."/>
            <person name="Singh A."/>
            <person name="Thomas B.C."/>
            <person name="Baker B.J."/>
            <person name="Piceno Y.M."/>
            <person name="Andersen G.L."/>
            <person name="Banfield J.F."/>
        </authorList>
    </citation>
    <scope>NUCLEOTIDE SEQUENCE [LARGE SCALE GENOMIC DNA]</scope>
    <source>
        <strain evidence="3">57_489</strain>
    </source>
</reference>
<dbReference type="GO" id="GO:0005524">
    <property type="term" value="F:ATP binding"/>
    <property type="evidence" value="ECO:0007669"/>
    <property type="project" value="TreeGrafter"/>
</dbReference>
<dbReference type="InterPro" id="IPR011322">
    <property type="entry name" value="N-reg_PII-like_a/b"/>
</dbReference>
<dbReference type="PROSITE" id="PS00638">
    <property type="entry name" value="PII_GLNB_CTER"/>
    <property type="match status" value="1"/>
</dbReference>
<evidence type="ECO:0000313" key="5">
    <source>
        <dbReference type="Proteomes" id="UP000053961"/>
    </source>
</evidence>